<feature type="transmembrane region" description="Helical" evidence="12">
    <location>
        <begin position="121"/>
        <end position="139"/>
    </location>
</feature>
<evidence type="ECO:0000256" key="11">
    <source>
        <dbReference type="RuleBase" id="RU362091"/>
    </source>
</evidence>
<keyword evidence="10" id="KW-0739">Sodium transport</keyword>
<evidence type="ECO:0000256" key="1">
    <source>
        <dbReference type="ARBA" id="ARBA00004651"/>
    </source>
</evidence>
<dbReference type="InterPro" id="IPR001734">
    <property type="entry name" value="Na/solute_symporter"/>
</dbReference>
<dbReference type="AlphaFoldDB" id="A0A8S4PIP7"/>
<feature type="transmembrane region" description="Helical" evidence="12">
    <location>
        <begin position="47"/>
        <end position="68"/>
    </location>
</feature>
<comment type="caution">
    <text evidence="13">The sequence shown here is derived from an EMBL/GenBank/DDBJ whole genome shotgun (WGS) entry which is preliminary data.</text>
</comment>
<keyword evidence="8" id="KW-0406">Ion transport</keyword>
<dbReference type="GO" id="GO:0005886">
    <property type="term" value="C:plasma membrane"/>
    <property type="evidence" value="ECO:0007669"/>
    <property type="project" value="UniProtKB-SubCell"/>
</dbReference>
<evidence type="ECO:0000313" key="13">
    <source>
        <dbReference type="EMBL" id="CAH1792920.1"/>
    </source>
</evidence>
<evidence type="ECO:0000256" key="10">
    <source>
        <dbReference type="ARBA" id="ARBA00023201"/>
    </source>
</evidence>
<proteinExistence type="inferred from homology"/>
<dbReference type="InterPro" id="IPR051163">
    <property type="entry name" value="Sodium:Solute_Symporter_SSF"/>
</dbReference>
<evidence type="ECO:0000256" key="6">
    <source>
        <dbReference type="ARBA" id="ARBA00022989"/>
    </source>
</evidence>
<dbReference type="PANTHER" id="PTHR42985">
    <property type="entry name" value="SODIUM-COUPLED MONOCARBOXYLATE TRANSPORTER"/>
    <property type="match status" value="1"/>
</dbReference>
<evidence type="ECO:0008006" key="15">
    <source>
        <dbReference type="Google" id="ProtNLM"/>
    </source>
</evidence>
<dbReference type="GO" id="GO:0006814">
    <property type="term" value="P:sodium ion transport"/>
    <property type="evidence" value="ECO:0007669"/>
    <property type="project" value="UniProtKB-KW"/>
</dbReference>
<comment type="similarity">
    <text evidence="2 11">Belongs to the sodium:solute symporter (SSF) (TC 2.A.21) family.</text>
</comment>
<dbReference type="Proteomes" id="UP000749559">
    <property type="component" value="Unassembled WGS sequence"/>
</dbReference>
<keyword evidence="4" id="KW-1003">Cell membrane</keyword>
<keyword evidence="5 12" id="KW-0812">Transmembrane</keyword>
<dbReference type="PROSITE" id="PS50283">
    <property type="entry name" value="NA_SOLUT_SYMP_3"/>
    <property type="match status" value="1"/>
</dbReference>
<feature type="transmembrane region" description="Helical" evidence="12">
    <location>
        <begin position="186"/>
        <end position="212"/>
    </location>
</feature>
<dbReference type="EMBL" id="CAIIXF020000008">
    <property type="protein sequence ID" value="CAH1792920.1"/>
    <property type="molecule type" value="Genomic_DNA"/>
</dbReference>
<feature type="transmembrane region" description="Helical" evidence="12">
    <location>
        <begin position="6"/>
        <end position="26"/>
    </location>
</feature>
<dbReference type="Gene3D" id="1.20.1730.10">
    <property type="entry name" value="Sodium/glucose cotransporter"/>
    <property type="match status" value="1"/>
</dbReference>
<keyword evidence="9 12" id="KW-0472">Membrane</keyword>
<evidence type="ECO:0000256" key="12">
    <source>
        <dbReference type="SAM" id="Phobius"/>
    </source>
</evidence>
<organism evidence="13 14">
    <name type="scientific">Owenia fusiformis</name>
    <name type="common">Polychaete worm</name>
    <dbReference type="NCBI Taxonomy" id="6347"/>
    <lineage>
        <taxon>Eukaryota</taxon>
        <taxon>Metazoa</taxon>
        <taxon>Spiralia</taxon>
        <taxon>Lophotrochozoa</taxon>
        <taxon>Annelida</taxon>
        <taxon>Polychaeta</taxon>
        <taxon>Sedentaria</taxon>
        <taxon>Canalipalpata</taxon>
        <taxon>Sabellida</taxon>
        <taxon>Oweniida</taxon>
        <taxon>Oweniidae</taxon>
        <taxon>Owenia</taxon>
    </lineage>
</organism>
<dbReference type="OrthoDB" id="6152138at2759"/>
<comment type="subcellular location">
    <subcellularLocation>
        <location evidence="1">Cell membrane</location>
        <topology evidence="1">Multi-pass membrane protein</topology>
    </subcellularLocation>
</comment>
<dbReference type="GO" id="GO:0015293">
    <property type="term" value="F:symporter activity"/>
    <property type="evidence" value="ECO:0007669"/>
    <property type="project" value="TreeGrafter"/>
</dbReference>
<gene>
    <name evidence="13" type="ORF">OFUS_LOCUS17833</name>
</gene>
<evidence type="ECO:0000256" key="8">
    <source>
        <dbReference type="ARBA" id="ARBA00023065"/>
    </source>
</evidence>
<accession>A0A8S4PIP7</accession>
<keyword evidence="3" id="KW-0813">Transport</keyword>
<dbReference type="Pfam" id="PF00474">
    <property type="entry name" value="SSF"/>
    <property type="match status" value="1"/>
</dbReference>
<name>A0A8S4PIP7_OWEFU</name>
<evidence type="ECO:0000256" key="9">
    <source>
        <dbReference type="ARBA" id="ARBA00023136"/>
    </source>
</evidence>
<keyword evidence="6 12" id="KW-1133">Transmembrane helix</keyword>
<feature type="non-terminal residue" evidence="13">
    <location>
        <position position="297"/>
    </location>
</feature>
<sequence>VFHWADYLVLVLVIVFSLGIGVYYAFTSGNSLESYLLGNRKLRLIPTALSLMVSLTASGTLLGLTAEMNYGGSMFWLGCVGTVLGIIFAERFFVTVLYPLKLVSAYEYLELRFKSKMARQTAMITMSITMVTVNGLTLYGPSLVLKIATGLPIWASILILSALATIYTTVVSGIKAVVWADTFQFLIIFIGLIVAIVMGCMEVGGITKVWALCRYWGRIQSPDFDPDPRTRHTFWGLTLGLMGQSLAMYGPLQTSVQRYSSLPTINRARFCRITYLMYLGEFQVSRGFFWQQSYPQH</sequence>
<evidence type="ECO:0000256" key="5">
    <source>
        <dbReference type="ARBA" id="ARBA00022692"/>
    </source>
</evidence>
<feature type="transmembrane region" description="Helical" evidence="12">
    <location>
        <begin position="74"/>
        <end position="100"/>
    </location>
</feature>
<feature type="transmembrane region" description="Helical" evidence="12">
    <location>
        <begin position="151"/>
        <end position="174"/>
    </location>
</feature>
<evidence type="ECO:0000313" key="14">
    <source>
        <dbReference type="Proteomes" id="UP000749559"/>
    </source>
</evidence>
<evidence type="ECO:0000256" key="3">
    <source>
        <dbReference type="ARBA" id="ARBA00022448"/>
    </source>
</evidence>
<protein>
    <recommendedName>
        <fullName evidence="15">Sodium-dependent multivitamin transporter</fullName>
    </recommendedName>
</protein>
<evidence type="ECO:0000256" key="7">
    <source>
        <dbReference type="ARBA" id="ARBA00023053"/>
    </source>
</evidence>
<keyword evidence="14" id="KW-1185">Reference proteome</keyword>
<evidence type="ECO:0000256" key="4">
    <source>
        <dbReference type="ARBA" id="ARBA00022475"/>
    </source>
</evidence>
<dbReference type="PANTHER" id="PTHR42985:SF40">
    <property type="entry name" value="LD47995P-RELATED"/>
    <property type="match status" value="1"/>
</dbReference>
<dbReference type="InterPro" id="IPR038377">
    <property type="entry name" value="Na/Glc_symporter_sf"/>
</dbReference>
<reference evidence="13" key="1">
    <citation type="submission" date="2022-03" db="EMBL/GenBank/DDBJ databases">
        <authorList>
            <person name="Martin C."/>
        </authorList>
    </citation>
    <scope>NUCLEOTIDE SEQUENCE</scope>
</reference>
<evidence type="ECO:0000256" key="2">
    <source>
        <dbReference type="ARBA" id="ARBA00006434"/>
    </source>
</evidence>
<keyword evidence="7" id="KW-0915">Sodium</keyword>